<dbReference type="InterPro" id="IPR022742">
    <property type="entry name" value="Hydrolase_4"/>
</dbReference>
<dbReference type="PANTHER" id="PTHR11614">
    <property type="entry name" value="PHOSPHOLIPASE-RELATED"/>
    <property type="match status" value="1"/>
</dbReference>
<feature type="active site" description="Charge relay system" evidence="1">
    <location>
        <position position="206"/>
    </location>
</feature>
<dbReference type="Gene3D" id="3.40.50.1820">
    <property type="entry name" value="alpha/beta hydrolase"/>
    <property type="match status" value="1"/>
</dbReference>
<dbReference type="InterPro" id="IPR012354">
    <property type="entry name" value="Esterase_lipase"/>
</dbReference>
<feature type="binding site" evidence="2">
    <location>
        <position position="106"/>
    </location>
    <ligand>
        <name>substrate</name>
    </ligand>
</feature>
<reference evidence="6" key="1">
    <citation type="submission" date="2017-09" db="EMBL/GenBank/DDBJ databases">
        <authorList>
            <person name="Varghese N."/>
            <person name="Submissions S."/>
        </authorList>
    </citation>
    <scope>NUCLEOTIDE SEQUENCE [LARGE SCALE GENOMIC DNA]</scope>
    <source>
        <strain evidence="6">DSM 44270</strain>
    </source>
</reference>
<feature type="active site" description="Charge relay system" evidence="1">
    <location>
        <position position="236"/>
    </location>
</feature>
<dbReference type="GO" id="GO:0052689">
    <property type="term" value="F:carboxylic ester hydrolase activity"/>
    <property type="evidence" value="ECO:0007669"/>
    <property type="project" value="InterPro"/>
</dbReference>
<dbReference type="Pfam" id="PF12146">
    <property type="entry name" value="Hydrolase_4"/>
    <property type="match status" value="1"/>
</dbReference>
<dbReference type="EMBL" id="OCNK01000005">
    <property type="protein sequence ID" value="SOE02839.1"/>
    <property type="molecule type" value="Genomic_DNA"/>
</dbReference>
<dbReference type="InterPro" id="IPR029058">
    <property type="entry name" value="AB_hydrolase_fold"/>
</dbReference>
<dbReference type="Proteomes" id="UP000219482">
    <property type="component" value="Unassembled WGS sequence"/>
</dbReference>
<dbReference type="InterPro" id="IPR051044">
    <property type="entry name" value="MAG_DAG_Lipase"/>
</dbReference>
<organism evidence="5 6">
    <name type="scientific">Blastococcus haudaquaticus</name>
    <dbReference type="NCBI Taxonomy" id="1938745"/>
    <lineage>
        <taxon>Bacteria</taxon>
        <taxon>Bacillati</taxon>
        <taxon>Actinomycetota</taxon>
        <taxon>Actinomycetes</taxon>
        <taxon>Geodermatophilales</taxon>
        <taxon>Geodermatophilaceae</taxon>
        <taxon>Blastococcus</taxon>
    </lineage>
</organism>
<feature type="active site" description="Nucleophile" evidence="1">
    <location>
        <position position="105"/>
    </location>
</feature>
<protein>
    <submittedName>
        <fullName evidence="5">Carboxylesterase</fullName>
    </submittedName>
</protein>
<evidence type="ECO:0000313" key="5">
    <source>
        <dbReference type="EMBL" id="SOE02839.1"/>
    </source>
</evidence>
<evidence type="ECO:0000256" key="2">
    <source>
        <dbReference type="PIRSR" id="PIRSR017388-2"/>
    </source>
</evidence>
<evidence type="ECO:0000256" key="3">
    <source>
        <dbReference type="PIRSR" id="PIRSR017388-3"/>
    </source>
</evidence>
<proteinExistence type="predicted"/>
<name>A0A286H678_9ACTN</name>
<dbReference type="OrthoDB" id="9786110at2"/>
<evidence type="ECO:0000259" key="4">
    <source>
        <dbReference type="Pfam" id="PF12146"/>
    </source>
</evidence>
<sequence length="275" mass="29313">MSGPTAPHDVMPGAEPFAFAGGDGSHGRTGVLLVHGFTGTPMSMRPWGEHLAAEGFAVRCPLLPGHGTHWQDCNASRHDQWTTAVETAFDELSAECDRVFVAGLSMGGTLATRLAEVRPDDVAGLLLVNPALLTQRLDAKLLPVIAKLTGSWAPIASDIKKPGVTELAYDKLPTRAMMQLRQLWAATRADLARVTTPTIVFHSAEDHVVEPVNSQVLLDGISSTDTTEVVLRDSYHVATLDNDAPAIFAGSVDWIRAHVTVDENPGTGSPAAETR</sequence>
<accession>A0A286H678</accession>
<keyword evidence="6" id="KW-1185">Reference proteome</keyword>
<dbReference type="SUPFAM" id="SSF53474">
    <property type="entry name" value="alpha/beta-Hydrolases"/>
    <property type="match status" value="1"/>
</dbReference>
<feature type="domain" description="Serine aminopeptidase S33" evidence="4">
    <location>
        <begin position="29"/>
        <end position="241"/>
    </location>
</feature>
<feature type="binding site" evidence="2">
    <location>
        <position position="37"/>
    </location>
    <ligand>
        <name>substrate</name>
    </ligand>
</feature>
<dbReference type="PIRSF" id="PIRSF017388">
    <property type="entry name" value="Esterase_lipase"/>
    <property type="match status" value="1"/>
</dbReference>
<feature type="site" description="Important for substrate specificity" evidence="3">
    <location>
        <position position="155"/>
    </location>
</feature>
<dbReference type="AlphaFoldDB" id="A0A286H678"/>
<evidence type="ECO:0000256" key="1">
    <source>
        <dbReference type="PIRSR" id="PIRSR017388-1"/>
    </source>
</evidence>
<dbReference type="RefSeq" id="WP_097185497.1">
    <property type="nucleotide sequence ID" value="NZ_OCNK01000005.1"/>
</dbReference>
<evidence type="ECO:0000313" key="6">
    <source>
        <dbReference type="Proteomes" id="UP000219482"/>
    </source>
</evidence>
<gene>
    <name evidence="5" type="ORF">SAMN06272739_3799</name>
</gene>